<protein>
    <submittedName>
        <fullName evidence="2">Uncharacterized protein</fullName>
    </submittedName>
</protein>
<keyword evidence="1" id="KW-0812">Transmembrane</keyword>
<evidence type="ECO:0000256" key="1">
    <source>
        <dbReference type="SAM" id="Phobius"/>
    </source>
</evidence>
<name>A0A923HQL3_9BURK</name>
<proteinExistence type="predicted"/>
<keyword evidence="3" id="KW-1185">Reference proteome</keyword>
<dbReference type="AlphaFoldDB" id="A0A923HQL3"/>
<feature type="transmembrane region" description="Helical" evidence="1">
    <location>
        <begin position="34"/>
        <end position="51"/>
    </location>
</feature>
<feature type="transmembrane region" description="Helical" evidence="1">
    <location>
        <begin position="6"/>
        <end position="22"/>
    </location>
</feature>
<dbReference type="Proteomes" id="UP000627446">
    <property type="component" value="Unassembled WGS sequence"/>
</dbReference>
<keyword evidence="1" id="KW-0472">Membrane</keyword>
<sequence length="52" mass="5550">MTFKLSPIKGILCLVIPGYALFCAKRHGFYGKFFAAYVIGILGLVIGGAILS</sequence>
<gene>
    <name evidence="2" type="ORF">H8K36_04750</name>
</gene>
<organism evidence="2 3">
    <name type="scientific">Undibacterium nitidum</name>
    <dbReference type="NCBI Taxonomy" id="2762298"/>
    <lineage>
        <taxon>Bacteria</taxon>
        <taxon>Pseudomonadati</taxon>
        <taxon>Pseudomonadota</taxon>
        <taxon>Betaproteobacteria</taxon>
        <taxon>Burkholderiales</taxon>
        <taxon>Oxalobacteraceae</taxon>
        <taxon>Undibacterium</taxon>
    </lineage>
</organism>
<evidence type="ECO:0000313" key="3">
    <source>
        <dbReference type="Proteomes" id="UP000627446"/>
    </source>
</evidence>
<reference evidence="2" key="1">
    <citation type="submission" date="2020-08" db="EMBL/GenBank/DDBJ databases">
        <title>Novel species isolated from subtropical streams in China.</title>
        <authorList>
            <person name="Lu H."/>
        </authorList>
    </citation>
    <scope>NUCLEOTIDE SEQUENCE</scope>
    <source>
        <strain evidence="2">LX22W</strain>
    </source>
</reference>
<comment type="caution">
    <text evidence="2">The sequence shown here is derived from an EMBL/GenBank/DDBJ whole genome shotgun (WGS) entry which is preliminary data.</text>
</comment>
<evidence type="ECO:0000313" key="2">
    <source>
        <dbReference type="EMBL" id="MBC3880672.1"/>
    </source>
</evidence>
<accession>A0A923HQL3</accession>
<keyword evidence="1" id="KW-1133">Transmembrane helix</keyword>
<dbReference type="EMBL" id="JACOFZ010000001">
    <property type="protein sequence ID" value="MBC3880672.1"/>
    <property type="molecule type" value="Genomic_DNA"/>
</dbReference>